<keyword evidence="1" id="KW-0808">Transferase</keyword>
<protein>
    <submittedName>
        <fullName evidence="1">Nucleotidylyl transferase</fullName>
    </submittedName>
</protein>
<keyword evidence="2" id="KW-1185">Reference proteome</keyword>
<dbReference type="EMBL" id="MU853372">
    <property type="protein sequence ID" value="KAK4107512.1"/>
    <property type="molecule type" value="Genomic_DNA"/>
</dbReference>
<organism evidence="1 2">
    <name type="scientific">Canariomyces notabilis</name>
    <dbReference type="NCBI Taxonomy" id="2074819"/>
    <lineage>
        <taxon>Eukaryota</taxon>
        <taxon>Fungi</taxon>
        <taxon>Dikarya</taxon>
        <taxon>Ascomycota</taxon>
        <taxon>Pezizomycotina</taxon>
        <taxon>Sordariomycetes</taxon>
        <taxon>Sordariomycetidae</taxon>
        <taxon>Sordariales</taxon>
        <taxon>Chaetomiaceae</taxon>
        <taxon>Canariomyces</taxon>
    </lineage>
</organism>
<reference evidence="1" key="1">
    <citation type="journal article" date="2023" name="Mol. Phylogenet. Evol.">
        <title>Genome-scale phylogeny and comparative genomics of the fungal order Sordariales.</title>
        <authorList>
            <person name="Hensen N."/>
            <person name="Bonometti L."/>
            <person name="Westerberg I."/>
            <person name="Brannstrom I.O."/>
            <person name="Guillou S."/>
            <person name="Cros-Aarteil S."/>
            <person name="Calhoun S."/>
            <person name="Haridas S."/>
            <person name="Kuo A."/>
            <person name="Mondo S."/>
            <person name="Pangilinan J."/>
            <person name="Riley R."/>
            <person name="LaButti K."/>
            <person name="Andreopoulos B."/>
            <person name="Lipzen A."/>
            <person name="Chen C."/>
            <person name="Yan M."/>
            <person name="Daum C."/>
            <person name="Ng V."/>
            <person name="Clum A."/>
            <person name="Steindorff A."/>
            <person name="Ohm R.A."/>
            <person name="Martin F."/>
            <person name="Silar P."/>
            <person name="Natvig D.O."/>
            <person name="Lalanne C."/>
            <person name="Gautier V."/>
            <person name="Ament-Velasquez S.L."/>
            <person name="Kruys A."/>
            <person name="Hutchinson M.I."/>
            <person name="Powell A.J."/>
            <person name="Barry K."/>
            <person name="Miller A.N."/>
            <person name="Grigoriev I.V."/>
            <person name="Debuchy R."/>
            <person name="Gladieux P."/>
            <person name="Hiltunen Thoren M."/>
            <person name="Johannesson H."/>
        </authorList>
    </citation>
    <scope>NUCLEOTIDE SEQUENCE</scope>
    <source>
        <strain evidence="1">CBS 508.74</strain>
    </source>
</reference>
<dbReference type="GeneID" id="89940442"/>
<dbReference type="RefSeq" id="XP_064665082.1">
    <property type="nucleotide sequence ID" value="XM_064816317.1"/>
</dbReference>
<dbReference type="PANTHER" id="PTHR31285">
    <property type="entry name" value="NICOTINAMIDE MONONUCLEOTIDE ADENYLYLTRANSFERASE"/>
    <property type="match status" value="1"/>
</dbReference>
<dbReference type="Proteomes" id="UP001302812">
    <property type="component" value="Unassembled WGS sequence"/>
</dbReference>
<dbReference type="AlphaFoldDB" id="A0AAN6QHU0"/>
<dbReference type="GO" id="GO:0016887">
    <property type="term" value="F:ATP hydrolysis activity"/>
    <property type="evidence" value="ECO:0007669"/>
    <property type="project" value="TreeGrafter"/>
</dbReference>
<sequence>MPGQPPVSGRVLADYFSRAFSEFRQSGAKLSIVCSSSPAAHRQNGLPTPIPPRIRPRTLIVLDSSFNPPTRAHLRMAVSSIRHLVNKNKNRNGQLQPLDTLRLLLLLSINNADKAPKPAAFDQRLAMMWAFARDLQRQLQSDSDAEGVEGGQEEEQGGLTADLGLSTLPYFHEKSAAIAESDFYYGHAAGDGDGDGDGGMDQLMLVGYDTLIRIFNPKYYHSSSTDDGPATTPMQQALDPLFARARLRMVMRADDEWGSATEQRAYLADLLEADGLSRVGGRKEWASRIEIEMVEGGRGAGAQDVAVSSTYARAAARDGDSQRLDKMVSPSVRQWIEQEGLYTE</sequence>
<accession>A0AAN6QHU0</accession>
<dbReference type="InterPro" id="IPR014729">
    <property type="entry name" value="Rossmann-like_a/b/a_fold"/>
</dbReference>
<dbReference type="Gene3D" id="3.40.50.620">
    <property type="entry name" value="HUPs"/>
    <property type="match status" value="1"/>
</dbReference>
<proteinExistence type="predicted"/>
<evidence type="ECO:0000313" key="1">
    <source>
        <dbReference type="EMBL" id="KAK4107512.1"/>
    </source>
</evidence>
<reference evidence="1" key="2">
    <citation type="submission" date="2023-05" db="EMBL/GenBank/DDBJ databases">
        <authorList>
            <consortium name="Lawrence Berkeley National Laboratory"/>
            <person name="Steindorff A."/>
            <person name="Hensen N."/>
            <person name="Bonometti L."/>
            <person name="Westerberg I."/>
            <person name="Brannstrom I.O."/>
            <person name="Guillou S."/>
            <person name="Cros-Aarteil S."/>
            <person name="Calhoun S."/>
            <person name="Haridas S."/>
            <person name="Kuo A."/>
            <person name="Mondo S."/>
            <person name="Pangilinan J."/>
            <person name="Riley R."/>
            <person name="Labutti K."/>
            <person name="Andreopoulos B."/>
            <person name="Lipzen A."/>
            <person name="Chen C."/>
            <person name="Yanf M."/>
            <person name="Daum C."/>
            <person name="Ng V."/>
            <person name="Clum A."/>
            <person name="Ohm R."/>
            <person name="Martin F."/>
            <person name="Silar P."/>
            <person name="Natvig D."/>
            <person name="Lalanne C."/>
            <person name="Gautier V."/>
            <person name="Ament-Velasquez S.L."/>
            <person name="Kruys A."/>
            <person name="Hutchinson M.I."/>
            <person name="Powell A.J."/>
            <person name="Barry K."/>
            <person name="Miller A.N."/>
            <person name="Grigoriev I.V."/>
            <person name="Debuchy R."/>
            <person name="Gladieux P."/>
            <person name="Thoren M.H."/>
            <person name="Johannesson H."/>
        </authorList>
    </citation>
    <scope>NUCLEOTIDE SEQUENCE</scope>
    <source>
        <strain evidence="1">CBS 508.74</strain>
    </source>
</reference>
<name>A0AAN6QHU0_9PEZI</name>
<dbReference type="GO" id="GO:0000309">
    <property type="term" value="F:nicotinamide-nucleotide adenylyltransferase activity"/>
    <property type="evidence" value="ECO:0007669"/>
    <property type="project" value="TreeGrafter"/>
</dbReference>
<gene>
    <name evidence="1" type="ORF">N656DRAFT_785147</name>
</gene>
<evidence type="ECO:0000313" key="2">
    <source>
        <dbReference type="Proteomes" id="UP001302812"/>
    </source>
</evidence>
<dbReference type="GO" id="GO:0005634">
    <property type="term" value="C:nucleus"/>
    <property type="evidence" value="ECO:0007669"/>
    <property type="project" value="TreeGrafter"/>
</dbReference>
<comment type="caution">
    <text evidence="1">The sequence shown here is derived from an EMBL/GenBank/DDBJ whole genome shotgun (WGS) entry which is preliminary data.</text>
</comment>
<dbReference type="GO" id="GO:0005737">
    <property type="term" value="C:cytoplasm"/>
    <property type="evidence" value="ECO:0007669"/>
    <property type="project" value="TreeGrafter"/>
</dbReference>
<dbReference type="PANTHER" id="PTHR31285:SF0">
    <property type="entry name" value="NICOTINAMIDE MONONUCLEOTIDE ADENYLYLTRANSFERASE"/>
    <property type="match status" value="1"/>
</dbReference>
<dbReference type="SUPFAM" id="SSF52374">
    <property type="entry name" value="Nucleotidylyl transferase"/>
    <property type="match status" value="1"/>
</dbReference>